<feature type="region of interest" description="Disordered" evidence="1">
    <location>
        <begin position="39"/>
        <end position="64"/>
    </location>
</feature>
<keyword evidence="3" id="KW-1185">Reference proteome</keyword>
<organism evidence="2 3">
    <name type="scientific">Botrytis porri</name>
    <dbReference type="NCBI Taxonomy" id="87229"/>
    <lineage>
        <taxon>Eukaryota</taxon>
        <taxon>Fungi</taxon>
        <taxon>Dikarya</taxon>
        <taxon>Ascomycota</taxon>
        <taxon>Pezizomycotina</taxon>
        <taxon>Leotiomycetes</taxon>
        <taxon>Helotiales</taxon>
        <taxon>Sclerotiniaceae</taxon>
        <taxon>Botrytis</taxon>
    </lineage>
</organism>
<dbReference type="EMBL" id="PQXO01000588">
    <property type="protein sequence ID" value="TGO83818.1"/>
    <property type="molecule type" value="Genomic_DNA"/>
</dbReference>
<sequence length="203" mass="23021">MAPFNNQSQSVEAATALLYKFSLADITESNDKYNQRVSSFFRPNTSNQAAKNKRSTPTSNLVESPTIKEAPEEVFEGRGTMEKAPRKLFRRRRNYRSQVQDELRSRYEYGETMSNGRNSKHINPRTTQLMMRREQGLRRLLTLSDDQTSHAEILTAIVARDTTKANVLKKTNTGSKCRSEITIRNAAATRLTVGYVALRGLGQ</sequence>
<gene>
    <name evidence="2" type="ORF">BPOR_0589g00050</name>
</gene>
<dbReference type="AlphaFoldDB" id="A0A4Z1KEF5"/>
<feature type="compositionally biased region" description="Polar residues" evidence="1">
    <location>
        <begin position="39"/>
        <end position="63"/>
    </location>
</feature>
<name>A0A4Z1KEF5_9HELO</name>
<comment type="caution">
    <text evidence="2">The sequence shown here is derived from an EMBL/GenBank/DDBJ whole genome shotgun (WGS) entry which is preliminary data.</text>
</comment>
<evidence type="ECO:0000313" key="2">
    <source>
        <dbReference type="EMBL" id="TGO83818.1"/>
    </source>
</evidence>
<protein>
    <submittedName>
        <fullName evidence="2">Uncharacterized protein</fullName>
    </submittedName>
</protein>
<dbReference type="Proteomes" id="UP000297280">
    <property type="component" value="Unassembled WGS sequence"/>
</dbReference>
<evidence type="ECO:0000256" key="1">
    <source>
        <dbReference type="SAM" id="MobiDB-lite"/>
    </source>
</evidence>
<reference evidence="2 3" key="1">
    <citation type="submission" date="2017-12" db="EMBL/GenBank/DDBJ databases">
        <title>Comparative genomics of Botrytis spp.</title>
        <authorList>
            <person name="Valero-Jimenez C.A."/>
            <person name="Tapia P."/>
            <person name="Veloso J."/>
            <person name="Silva-Moreno E."/>
            <person name="Staats M."/>
            <person name="Valdes J.H."/>
            <person name="Van Kan J.A.L."/>
        </authorList>
    </citation>
    <scope>NUCLEOTIDE SEQUENCE [LARGE SCALE GENOMIC DNA]</scope>
    <source>
        <strain evidence="2 3">MUCL3349</strain>
    </source>
</reference>
<evidence type="ECO:0000313" key="3">
    <source>
        <dbReference type="Proteomes" id="UP000297280"/>
    </source>
</evidence>
<accession>A0A4Z1KEF5</accession>
<proteinExistence type="predicted"/>